<dbReference type="SMART" id="SM00238">
    <property type="entry name" value="BIR"/>
    <property type="match status" value="1"/>
</dbReference>
<dbReference type="SUPFAM" id="SSF57924">
    <property type="entry name" value="Inhibitor of apoptosis (IAP) repeat"/>
    <property type="match status" value="1"/>
</dbReference>
<evidence type="ECO:0000256" key="2">
    <source>
        <dbReference type="ARBA" id="ARBA00022833"/>
    </source>
</evidence>
<dbReference type="InterPro" id="IPR001370">
    <property type="entry name" value="BIR_rpt"/>
</dbReference>
<keyword evidence="1" id="KW-0479">Metal-binding</keyword>
<dbReference type="PANTHER" id="PTHR46771:SF5">
    <property type="entry name" value="DETERIN"/>
    <property type="match status" value="1"/>
</dbReference>
<dbReference type="PROSITE" id="PS50143">
    <property type="entry name" value="BIR_REPEAT_2"/>
    <property type="match status" value="1"/>
</dbReference>
<evidence type="ECO:0000256" key="1">
    <source>
        <dbReference type="ARBA" id="ARBA00022723"/>
    </source>
</evidence>
<reference evidence="3" key="1">
    <citation type="submission" date="2016-11" db="UniProtKB">
        <authorList>
            <consortium name="WormBaseParasite"/>
        </authorList>
    </citation>
    <scope>IDENTIFICATION</scope>
    <source>
        <strain evidence="3">pt0022</strain>
    </source>
</reference>
<dbReference type="GO" id="GO:0046872">
    <property type="term" value="F:metal ion binding"/>
    <property type="evidence" value="ECO:0007669"/>
    <property type="project" value="UniProtKB-KW"/>
</dbReference>
<protein>
    <submittedName>
        <fullName evidence="3">Uncharacterized protein</fullName>
    </submittedName>
</protein>
<dbReference type="AlphaFoldDB" id="A0A1I8ETQ1"/>
<dbReference type="InterPro" id="IPR051190">
    <property type="entry name" value="Baculoviral_IAP"/>
</dbReference>
<organism evidence="3">
    <name type="scientific">Wuchereria bancrofti</name>
    <dbReference type="NCBI Taxonomy" id="6293"/>
    <lineage>
        <taxon>Eukaryota</taxon>
        <taxon>Metazoa</taxon>
        <taxon>Ecdysozoa</taxon>
        <taxon>Nematoda</taxon>
        <taxon>Chromadorea</taxon>
        <taxon>Rhabditida</taxon>
        <taxon>Spirurina</taxon>
        <taxon>Spiruromorpha</taxon>
        <taxon>Filarioidea</taxon>
        <taxon>Onchocercidae</taxon>
        <taxon>Wuchereria</taxon>
    </lineage>
</organism>
<dbReference type="Pfam" id="PF00653">
    <property type="entry name" value="BIR"/>
    <property type="match status" value="1"/>
</dbReference>
<sequence>MSSSAIRCVTAALTDLVDCDNISTSDVSAERFIVVPIMELPLSYSALNSPEILYLDGTNQILLRCVNGLTMIFDATFESTSPLATYRLNPNARIVYNKHSGTLAVADSKMLCFRQDYGGAFLLKTALKRPSNKTVAVELPLDEATKFLQIITNDTDSENILKQRPALRKFTSQLRTAVANLSANTMESVVVEANGKELLEQLRPLETPGENSGTEVPPEWMSFVWPYISALGERVRLMLNPDHPYNFDYSPEWKGLNKDMMASEAARRLTFQNWPHMEYRWALPYQMAEAGFYHQPNSAGDDRVLCFSCFVCLSQLYFYK</sequence>
<dbReference type="STRING" id="6293.A0A1I8ETQ1"/>
<accession>A0A1I8ETQ1</accession>
<name>A0A1I8ETQ1_WUCBA</name>
<dbReference type="Gene3D" id="1.10.1170.10">
    <property type="entry name" value="Inhibitor Of Apoptosis Protein (2mihbC-IAP-1), Chain A"/>
    <property type="match status" value="1"/>
</dbReference>
<dbReference type="WBParaSite" id="maker-PairedContig_5086-snap-gene-2.17-mRNA-1">
    <property type="protein sequence ID" value="maker-PairedContig_5086-snap-gene-2.17-mRNA-1"/>
    <property type="gene ID" value="maker-PairedContig_5086-snap-gene-2.17"/>
</dbReference>
<keyword evidence="2" id="KW-0862">Zinc</keyword>
<evidence type="ECO:0000313" key="3">
    <source>
        <dbReference type="WBParaSite" id="maker-PairedContig_5086-snap-gene-2.17-mRNA-1"/>
    </source>
</evidence>
<proteinExistence type="predicted"/>
<dbReference type="PANTHER" id="PTHR46771">
    <property type="entry name" value="DETERIN"/>
    <property type="match status" value="1"/>
</dbReference>